<reference evidence="1 2" key="1">
    <citation type="submission" date="2015-07" db="EMBL/GenBank/DDBJ databases">
        <title>Whole genome sequence of Thermanaerothrix daxensis DSM 23592.</title>
        <authorList>
            <person name="Hemp J."/>
            <person name="Ward L.M."/>
            <person name="Pace L.A."/>
            <person name="Fischer W.W."/>
        </authorList>
    </citation>
    <scope>NUCLEOTIDE SEQUENCE [LARGE SCALE GENOMIC DNA]</scope>
    <source>
        <strain evidence="1 2">GNS-1</strain>
    </source>
</reference>
<sequence length="79" mass="8748">MRITNFEERLDWCHFSSVALNTGEDLALVTQDNGRLLAVDLKNQKAIFVHKADPNVSDSAFSYDGRLFATSSCDGVVLI</sequence>
<dbReference type="InterPro" id="IPR011047">
    <property type="entry name" value="Quinoprotein_ADH-like_sf"/>
</dbReference>
<evidence type="ECO:0008006" key="3">
    <source>
        <dbReference type="Google" id="ProtNLM"/>
    </source>
</evidence>
<gene>
    <name evidence="1" type="ORF">SE15_07210</name>
</gene>
<proteinExistence type="predicted"/>
<keyword evidence="2" id="KW-1185">Reference proteome</keyword>
<dbReference type="InterPro" id="IPR015943">
    <property type="entry name" value="WD40/YVTN_repeat-like_dom_sf"/>
</dbReference>
<evidence type="ECO:0000313" key="2">
    <source>
        <dbReference type="Proteomes" id="UP000050544"/>
    </source>
</evidence>
<dbReference type="EMBL" id="LGKO01000004">
    <property type="protein sequence ID" value="KPL83069.1"/>
    <property type="molecule type" value="Genomic_DNA"/>
</dbReference>
<comment type="caution">
    <text evidence="1">The sequence shown here is derived from an EMBL/GenBank/DDBJ whole genome shotgun (WGS) entry which is preliminary data.</text>
</comment>
<dbReference type="Gene3D" id="2.130.10.10">
    <property type="entry name" value="YVTN repeat-like/Quinoprotein amine dehydrogenase"/>
    <property type="match status" value="1"/>
</dbReference>
<dbReference type="RefSeq" id="WP_054521444.1">
    <property type="nucleotide sequence ID" value="NZ_LGKO01000004.1"/>
</dbReference>
<accession>A0A0P6Y235</accession>
<dbReference type="SUPFAM" id="SSF50998">
    <property type="entry name" value="Quinoprotein alcohol dehydrogenase-like"/>
    <property type="match status" value="1"/>
</dbReference>
<organism evidence="1 2">
    <name type="scientific">Thermanaerothrix daxensis</name>
    <dbReference type="NCBI Taxonomy" id="869279"/>
    <lineage>
        <taxon>Bacteria</taxon>
        <taxon>Bacillati</taxon>
        <taxon>Chloroflexota</taxon>
        <taxon>Anaerolineae</taxon>
        <taxon>Anaerolineales</taxon>
        <taxon>Anaerolineaceae</taxon>
        <taxon>Thermanaerothrix</taxon>
    </lineage>
</organism>
<evidence type="ECO:0000313" key="1">
    <source>
        <dbReference type="EMBL" id="KPL83069.1"/>
    </source>
</evidence>
<dbReference type="AlphaFoldDB" id="A0A0P6Y235"/>
<dbReference type="Proteomes" id="UP000050544">
    <property type="component" value="Unassembled WGS sequence"/>
</dbReference>
<protein>
    <recommendedName>
        <fullName evidence="3">Anaphase-promoting complex subunit 4 WD40 domain-containing protein</fullName>
    </recommendedName>
</protein>
<name>A0A0P6Y235_9CHLR</name>